<feature type="transmembrane region" description="Helical" evidence="1">
    <location>
        <begin position="354"/>
        <end position="377"/>
    </location>
</feature>
<feature type="transmembrane region" description="Helical" evidence="1">
    <location>
        <begin position="397"/>
        <end position="423"/>
    </location>
</feature>
<keyword evidence="1" id="KW-0472">Membrane</keyword>
<feature type="transmembrane region" description="Helical" evidence="1">
    <location>
        <begin position="206"/>
        <end position="230"/>
    </location>
</feature>
<protein>
    <submittedName>
        <fullName evidence="2">Uncharacterized protein</fullName>
    </submittedName>
</protein>
<sequence>MADTDFNKLIDELSEDEQRKFNRTIDELKAQYHDKLEALEANMPPNPTLEQQLEFNRTRQELDANATKEVEEVTAMALEAILNVTLGAMVGGLDAMVNETIGGLDTLIDETFGNDTSEGSLSKMIDKEVNITISYTHLFYLVIPILILVGSGRFYRFKNNLKDKWLADKFWPNVLVLIPGISMRLKQIQSLLEVKDNYKILEEFKVSYVGECNINAVSGAIIAQLGITAFSFDDISKPPPDETTPRVSLVIARTLFAISIFSGGLCVFIACYMLSLMSSLQNATELRQWLNCESRPDDEDTAPLEAHVSSWKETKGYSHKHDSAPPPGWFDEAATLAARSLDSMRERRSRVSKAALWLLSSPSIMFSVSILTFYYGFSVYLYEVQVGSAELNTSPPFLSYLVFQILASLALFTAPLVWNFFIARKNAIPERKRKLEQVAEGLLDAKRAMIHSQPTTYQVSYPASKPFQVPTKGGYVRISTQPLDAPTDTSYITTRHSNTSKDLSSAIEDTLQALAEIGGDRAVFDRQLGEINKAQKSLVKRSGAGNGSFPKTSSQALALPSTRMMPPGEGVGAQTDATTTQAMQASLGASLREAMKAYQACTQANLDVMESFEKMLAAIEKQN</sequence>
<gene>
    <name evidence="2" type="ORF">BJ508DRAFT_12223</name>
</gene>
<dbReference type="EMBL" id="ML119753">
    <property type="protein sequence ID" value="RPA75981.1"/>
    <property type="molecule type" value="Genomic_DNA"/>
</dbReference>
<accession>A0A3N4HVI3</accession>
<keyword evidence="1" id="KW-1133">Transmembrane helix</keyword>
<dbReference type="OrthoDB" id="5424242at2759"/>
<dbReference type="STRING" id="1160509.A0A3N4HVI3"/>
<keyword evidence="3" id="KW-1185">Reference proteome</keyword>
<dbReference type="Proteomes" id="UP000275078">
    <property type="component" value="Unassembled WGS sequence"/>
</dbReference>
<name>A0A3N4HVI3_ASCIM</name>
<keyword evidence="1" id="KW-0812">Transmembrane</keyword>
<feature type="transmembrane region" description="Helical" evidence="1">
    <location>
        <begin position="250"/>
        <end position="274"/>
    </location>
</feature>
<evidence type="ECO:0000313" key="3">
    <source>
        <dbReference type="Proteomes" id="UP000275078"/>
    </source>
</evidence>
<evidence type="ECO:0000256" key="1">
    <source>
        <dbReference type="SAM" id="Phobius"/>
    </source>
</evidence>
<evidence type="ECO:0000313" key="2">
    <source>
        <dbReference type="EMBL" id="RPA75981.1"/>
    </source>
</evidence>
<proteinExistence type="predicted"/>
<reference evidence="2 3" key="1">
    <citation type="journal article" date="2018" name="Nat. Ecol. Evol.">
        <title>Pezizomycetes genomes reveal the molecular basis of ectomycorrhizal truffle lifestyle.</title>
        <authorList>
            <person name="Murat C."/>
            <person name="Payen T."/>
            <person name="Noel B."/>
            <person name="Kuo A."/>
            <person name="Morin E."/>
            <person name="Chen J."/>
            <person name="Kohler A."/>
            <person name="Krizsan K."/>
            <person name="Balestrini R."/>
            <person name="Da Silva C."/>
            <person name="Montanini B."/>
            <person name="Hainaut M."/>
            <person name="Levati E."/>
            <person name="Barry K.W."/>
            <person name="Belfiori B."/>
            <person name="Cichocki N."/>
            <person name="Clum A."/>
            <person name="Dockter R.B."/>
            <person name="Fauchery L."/>
            <person name="Guy J."/>
            <person name="Iotti M."/>
            <person name="Le Tacon F."/>
            <person name="Lindquist E.A."/>
            <person name="Lipzen A."/>
            <person name="Malagnac F."/>
            <person name="Mello A."/>
            <person name="Molinier V."/>
            <person name="Miyauchi S."/>
            <person name="Poulain J."/>
            <person name="Riccioni C."/>
            <person name="Rubini A."/>
            <person name="Sitrit Y."/>
            <person name="Splivallo R."/>
            <person name="Traeger S."/>
            <person name="Wang M."/>
            <person name="Zifcakova L."/>
            <person name="Wipf D."/>
            <person name="Zambonelli A."/>
            <person name="Paolocci F."/>
            <person name="Nowrousian M."/>
            <person name="Ottonello S."/>
            <person name="Baldrian P."/>
            <person name="Spatafora J.W."/>
            <person name="Henrissat B."/>
            <person name="Nagy L.G."/>
            <person name="Aury J.M."/>
            <person name="Wincker P."/>
            <person name="Grigoriev I.V."/>
            <person name="Bonfante P."/>
            <person name="Martin F.M."/>
        </authorList>
    </citation>
    <scope>NUCLEOTIDE SEQUENCE [LARGE SCALE GENOMIC DNA]</scope>
    <source>
        <strain evidence="2 3">RN42</strain>
    </source>
</reference>
<feature type="transmembrane region" description="Helical" evidence="1">
    <location>
        <begin position="129"/>
        <end position="150"/>
    </location>
</feature>
<organism evidence="2 3">
    <name type="scientific">Ascobolus immersus RN42</name>
    <dbReference type="NCBI Taxonomy" id="1160509"/>
    <lineage>
        <taxon>Eukaryota</taxon>
        <taxon>Fungi</taxon>
        <taxon>Dikarya</taxon>
        <taxon>Ascomycota</taxon>
        <taxon>Pezizomycotina</taxon>
        <taxon>Pezizomycetes</taxon>
        <taxon>Pezizales</taxon>
        <taxon>Ascobolaceae</taxon>
        <taxon>Ascobolus</taxon>
    </lineage>
</organism>
<dbReference type="AlphaFoldDB" id="A0A3N4HVI3"/>